<comment type="similarity">
    <text evidence="1">Belongs to the peptidase C1 family.</text>
</comment>
<evidence type="ECO:0000256" key="2">
    <source>
        <dbReference type="SAM" id="MobiDB-lite"/>
    </source>
</evidence>
<feature type="domain" description="Peptidase C1A papain C-terminal" evidence="3">
    <location>
        <begin position="8"/>
        <end position="244"/>
    </location>
</feature>
<evidence type="ECO:0000259" key="3">
    <source>
        <dbReference type="SMART" id="SM00645"/>
    </source>
</evidence>
<dbReference type="PANTHER" id="PTHR12411">
    <property type="entry name" value="CYSTEINE PROTEASE FAMILY C1-RELATED"/>
    <property type="match status" value="1"/>
</dbReference>
<evidence type="ECO:0000313" key="4">
    <source>
        <dbReference type="EMBL" id="PHT27458.1"/>
    </source>
</evidence>
<dbReference type="InterPro" id="IPR000668">
    <property type="entry name" value="Peptidase_C1A_C"/>
</dbReference>
<name>A0A2G2V3H0_CAPBA</name>
<reference evidence="4 5" key="1">
    <citation type="journal article" date="2017" name="Genome Biol.">
        <title>New reference genome sequences of hot pepper reveal the massive evolution of plant disease-resistance genes by retroduplication.</title>
        <authorList>
            <person name="Kim S."/>
            <person name="Park J."/>
            <person name="Yeom S.I."/>
            <person name="Kim Y.M."/>
            <person name="Seo E."/>
            <person name="Kim K.T."/>
            <person name="Kim M.S."/>
            <person name="Lee J.M."/>
            <person name="Cheong K."/>
            <person name="Shin H.S."/>
            <person name="Kim S.B."/>
            <person name="Han K."/>
            <person name="Lee J."/>
            <person name="Park M."/>
            <person name="Lee H.A."/>
            <person name="Lee H.Y."/>
            <person name="Lee Y."/>
            <person name="Oh S."/>
            <person name="Lee J.H."/>
            <person name="Choi E."/>
            <person name="Choi E."/>
            <person name="Lee S.E."/>
            <person name="Jeon J."/>
            <person name="Kim H."/>
            <person name="Choi G."/>
            <person name="Song H."/>
            <person name="Lee J."/>
            <person name="Lee S.C."/>
            <person name="Kwon J.K."/>
            <person name="Lee H.Y."/>
            <person name="Koo N."/>
            <person name="Hong Y."/>
            <person name="Kim R.W."/>
            <person name="Kang W.H."/>
            <person name="Huh J.H."/>
            <person name="Kang B.C."/>
            <person name="Yang T.J."/>
            <person name="Lee Y.H."/>
            <person name="Bennetzen J.L."/>
            <person name="Choi D."/>
        </authorList>
    </citation>
    <scope>NUCLEOTIDE SEQUENCE [LARGE SCALE GENOMIC DNA]</scope>
    <source>
        <strain evidence="5">cv. PBC81</strain>
    </source>
</reference>
<sequence length="303" mass="34739">MCAQTMEDDYEFTFEDENNMLLPYARDQGKMNACYSYSTGEAVQALYASTYSVPPFELSTLQIVDHMPIMFDYKNLKRKKDKVDCYYSNHPDVLEYIWREGLVRDEHYPKRESRKEKDIISVPKDVPRYGIQNFEFVFQRGKSYETEKTVEEINDILRQQPMVGATTVYKSFKDFKGEGIYMGPLADELPSPILHSMLLVGFGVRNGVQYYKVKSSGGTEWGHQGFGRIRRDLVFRLAYLIAPIDIKAEPEKVEVAAPVSKIKNTKPHRSKRSRSTSKTSQHKVSGLTQSGVGGKMSQPEPRP</sequence>
<dbReference type="Gene3D" id="3.90.70.10">
    <property type="entry name" value="Cysteine proteinases"/>
    <property type="match status" value="1"/>
</dbReference>
<protein>
    <recommendedName>
        <fullName evidence="3">Peptidase C1A papain C-terminal domain-containing protein</fullName>
    </recommendedName>
</protein>
<feature type="compositionally biased region" description="Basic residues" evidence="2">
    <location>
        <begin position="263"/>
        <end position="275"/>
    </location>
</feature>
<dbReference type="STRING" id="33114.A0A2G2V3H0"/>
<gene>
    <name evidence="4" type="ORF">CQW23_32935</name>
</gene>
<dbReference type="EMBL" id="MLFT02000418">
    <property type="protein sequence ID" value="PHT27458.1"/>
    <property type="molecule type" value="Genomic_DNA"/>
</dbReference>
<dbReference type="InterPro" id="IPR013128">
    <property type="entry name" value="Peptidase_C1A"/>
</dbReference>
<proteinExistence type="inferred from homology"/>
<dbReference type="SMART" id="SM00645">
    <property type="entry name" value="Pept_C1"/>
    <property type="match status" value="1"/>
</dbReference>
<dbReference type="Pfam" id="PF00112">
    <property type="entry name" value="Peptidase_C1"/>
    <property type="match status" value="1"/>
</dbReference>
<dbReference type="SUPFAM" id="SSF54001">
    <property type="entry name" value="Cysteine proteinases"/>
    <property type="match status" value="1"/>
</dbReference>
<reference evidence="5" key="2">
    <citation type="journal article" date="2017" name="J. Anim. Genet.">
        <title>Multiple reference genome sequences of hot pepper reveal the massive evolution of plant disease resistance genes by retroduplication.</title>
        <authorList>
            <person name="Kim S."/>
            <person name="Park J."/>
            <person name="Yeom S.-I."/>
            <person name="Kim Y.-M."/>
            <person name="Seo E."/>
            <person name="Kim K.-T."/>
            <person name="Kim M.-S."/>
            <person name="Lee J.M."/>
            <person name="Cheong K."/>
            <person name="Shin H.-S."/>
            <person name="Kim S.-B."/>
            <person name="Han K."/>
            <person name="Lee J."/>
            <person name="Park M."/>
            <person name="Lee H.-A."/>
            <person name="Lee H.-Y."/>
            <person name="Lee Y."/>
            <person name="Oh S."/>
            <person name="Lee J.H."/>
            <person name="Choi E."/>
            <person name="Choi E."/>
            <person name="Lee S.E."/>
            <person name="Jeon J."/>
            <person name="Kim H."/>
            <person name="Choi G."/>
            <person name="Song H."/>
            <person name="Lee J."/>
            <person name="Lee S.-C."/>
            <person name="Kwon J.-K."/>
            <person name="Lee H.-Y."/>
            <person name="Koo N."/>
            <person name="Hong Y."/>
            <person name="Kim R.W."/>
            <person name="Kang W.-H."/>
            <person name="Huh J.H."/>
            <person name="Kang B.-C."/>
            <person name="Yang T.-J."/>
            <person name="Lee Y.-H."/>
            <person name="Bennetzen J.L."/>
            <person name="Choi D."/>
        </authorList>
    </citation>
    <scope>NUCLEOTIDE SEQUENCE [LARGE SCALE GENOMIC DNA]</scope>
    <source>
        <strain evidence="5">cv. PBC81</strain>
    </source>
</reference>
<dbReference type="GO" id="GO:0006508">
    <property type="term" value="P:proteolysis"/>
    <property type="evidence" value="ECO:0007669"/>
    <property type="project" value="InterPro"/>
</dbReference>
<comment type="caution">
    <text evidence="4">The sequence shown here is derived from an EMBL/GenBank/DDBJ whole genome shotgun (WGS) entry which is preliminary data.</text>
</comment>
<evidence type="ECO:0000313" key="5">
    <source>
        <dbReference type="Proteomes" id="UP000224567"/>
    </source>
</evidence>
<dbReference type="PROSITE" id="PS00639">
    <property type="entry name" value="THIOL_PROTEASE_HIS"/>
    <property type="match status" value="1"/>
</dbReference>
<dbReference type="OrthoDB" id="1276605at2759"/>
<accession>A0A2G2V3H0</accession>
<dbReference type="InterPro" id="IPR038765">
    <property type="entry name" value="Papain-like_cys_pep_sf"/>
</dbReference>
<organism evidence="4 5">
    <name type="scientific">Capsicum baccatum</name>
    <name type="common">Peruvian pepper</name>
    <dbReference type="NCBI Taxonomy" id="33114"/>
    <lineage>
        <taxon>Eukaryota</taxon>
        <taxon>Viridiplantae</taxon>
        <taxon>Streptophyta</taxon>
        <taxon>Embryophyta</taxon>
        <taxon>Tracheophyta</taxon>
        <taxon>Spermatophyta</taxon>
        <taxon>Magnoliopsida</taxon>
        <taxon>eudicotyledons</taxon>
        <taxon>Gunneridae</taxon>
        <taxon>Pentapetalae</taxon>
        <taxon>asterids</taxon>
        <taxon>lamiids</taxon>
        <taxon>Solanales</taxon>
        <taxon>Solanaceae</taxon>
        <taxon>Solanoideae</taxon>
        <taxon>Capsiceae</taxon>
        <taxon>Capsicum</taxon>
    </lineage>
</organism>
<dbReference type="Proteomes" id="UP000224567">
    <property type="component" value="Unassembled WGS sequence"/>
</dbReference>
<evidence type="ECO:0000256" key="1">
    <source>
        <dbReference type="ARBA" id="ARBA00008455"/>
    </source>
</evidence>
<keyword evidence="5" id="KW-1185">Reference proteome</keyword>
<dbReference type="GO" id="GO:0008234">
    <property type="term" value="F:cysteine-type peptidase activity"/>
    <property type="evidence" value="ECO:0007669"/>
    <property type="project" value="InterPro"/>
</dbReference>
<feature type="region of interest" description="Disordered" evidence="2">
    <location>
        <begin position="255"/>
        <end position="303"/>
    </location>
</feature>
<dbReference type="InterPro" id="IPR025660">
    <property type="entry name" value="Pept_his_AS"/>
</dbReference>
<dbReference type="AlphaFoldDB" id="A0A2G2V3H0"/>